<comment type="caution">
    <text evidence="1">The sequence shown here is derived from an EMBL/GenBank/DDBJ whole genome shotgun (WGS) entry which is preliminary data.</text>
</comment>
<evidence type="ECO:0000313" key="2">
    <source>
        <dbReference type="Proteomes" id="UP000027746"/>
    </source>
</evidence>
<reference evidence="1 2" key="1">
    <citation type="submission" date="2014-01" db="EMBL/GenBank/DDBJ databases">
        <title>Sulfitobacter sp. H3 (MCCC 1A00686) Genome Sequencing.</title>
        <authorList>
            <person name="Lai Q."/>
            <person name="Hong Z."/>
        </authorList>
    </citation>
    <scope>NUCLEOTIDE SEQUENCE [LARGE SCALE GENOMIC DNA]</scope>
    <source>
        <strain evidence="1 2">H3</strain>
    </source>
</reference>
<dbReference type="SUPFAM" id="SSF54593">
    <property type="entry name" value="Glyoxalase/Bleomycin resistance protein/Dihydroxybiphenyl dioxygenase"/>
    <property type="match status" value="1"/>
</dbReference>
<dbReference type="EMBL" id="JAMD01000004">
    <property type="protein sequence ID" value="KEJ96001.1"/>
    <property type="molecule type" value="Genomic_DNA"/>
</dbReference>
<sequence length="112" mass="12675">MQPGKNIAIKVPLHRWEETVAFYRDKVGLRVRRALDNSTGFDFGGMTLWIDRVPHQSQTDVWIELFDEDPTAALSRLGSPCRDALEPLTDVTGHWTSDPAGTVILLRREQMG</sequence>
<protein>
    <recommendedName>
        <fullName evidence="3">Glyoxalase-like domain protein</fullName>
    </recommendedName>
</protein>
<organism evidence="1 2">
    <name type="scientific">Pseudosulfitobacter pseudonitzschiae</name>
    <dbReference type="NCBI Taxonomy" id="1402135"/>
    <lineage>
        <taxon>Bacteria</taxon>
        <taxon>Pseudomonadati</taxon>
        <taxon>Pseudomonadota</taxon>
        <taxon>Alphaproteobacteria</taxon>
        <taxon>Rhodobacterales</taxon>
        <taxon>Roseobacteraceae</taxon>
        <taxon>Pseudosulfitobacter</taxon>
    </lineage>
</organism>
<name>A0A073J2U0_9RHOB</name>
<keyword evidence="2" id="KW-1185">Reference proteome</keyword>
<evidence type="ECO:0008006" key="3">
    <source>
        <dbReference type="Google" id="ProtNLM"/>
    </source>
</evidence>
<dbReference type="Proteomes" id="UP000027746">
    <property type="component" value="Unassembled WGS sequence"/>
</dbReference>
<gene>
    <name evidence="1" type="ORF">SUH3_17210</name>
</gene>
<proteinExistence type="predicted"/>
<accession>A0A073J2U0</accession>
<dbReference type="AlphaFoldDB" id="A0A073J2U0"/>
<dbReference type="OrthoDB" id="2871523at2"/>
<dbReference type="InterPro" id="IPR029068">
    <property type="entry name" value="Glyas_Bleomycin-R_OHBP_Dase"/>
</dbReference>
<evidence type="ECO:0000313" key="1">
    <source>
        <dbReference type="EMBL" id="KEJ96001.1"/>
    </source>
</evidence>
<dbReference type="RefSeq" id="WP_037924963.1">
    <property type="nucleotide sequence ID" value="NZ_CP054599.1"/>
</dbReference>
<dbReference type="GeneID" id="68871185"/>